<keyword evidence="9" id="KW-0969">Cilium</keyword>
<dbReference type="GO" id="GO:0005886">
    <property type="term" value="C:plasma membrane"/>
    <property type="evidence" value="ECO:0007669"/>
    <property type="project" value="UniProtKB-SubCell"/>
</dbReference>
<keyword evidence="2" id="KW-1003">Cell membrane</keyword>
<dbReference type="EMBL" id="MLJW01000133">
    <property type="protein sequence ID" value="OIQ97430.1"/>
    <property type="molecule type" value="Genomic_DNA"/>
</dbReference>
<evidence type="ECO:0000313" key="9">
    <source>
        <dbReference type="EMBL" id="OIQ97430.1"/>
    </source>
</evidence>
<dbReference type="Pfam" id="PF03748">
    <property type="entry name" value="FliL"/>
    <property type="match status" value="1"/>
</dbReference>
<evidence type="ECO:0000256" key="6">
    <source>
        <dbReference type="ARBA" id="ARBA00022989"/>
    </source>
</evidence>
<keyword evidence="6 8" id="KW-1133">Transmembrane helix</keyword>
<dbReference type="NCBIfam" id="NF005435">
    <property type="entry name" value="PRK07021.1"/>
    <property type="match status" value="1"/>
</dbReference>
<keyword evidence="3" id="KW-0145">Chemotaxis</keyword>
<protein>
    <submittedName>
        <fullName evidence="9">Flagellar basal body-associated protein FliL</fullName>
    </submittedName>
</protein>
<dbReference type="GO" id="GO:0071978">
    <property type="term" value="P:bacterial-type flagellum-dependent swarming motility"/>
    <property type="evidence" value="ECO:0007669"/>
    <property type="project" value="TreeGrafter"/>
</dbReference>
<gene>
    <name evidence="9" type="ORF">GALL_205620</name>
</gene>
<sequence>MAKDPKSAVEVEVEAPAPASKKKLIIIIAAVVLLAGGGAAAWFMMHQKADPHKEEVKHAEPAKAPVFITLETFTVNLQPDPDEKFLQVDMQLQVASNEVAEELKTQMPVVRNRLLLLLTSKKASEILTMDGKKQLSDEIVAELKKPFSVNAKPQEILGVYFTSFVVQ</sequence>
<accession>A0A1J5RN09</accession>
<evidence type="ECO:0000256" key="1">
    <source>
        <dbReference type="ARBA" id="ARBA00004162"/>
    </source>
</evidence>
<name>A0A1J5RN09_9ZZZZ</name>
<evidence type="ECO:0000256" key="7">
    <source>
        <dbReference type="ARBA" id="ARBA00023136"/>
    </source>
</evidence>
<comment type="caution">
    <text evidence="9">The sequence shown here is derived from an EMBL/GenBank/DDBJ whole genome shotgun (WGS) entry which is preliminary data.</text>
</comment>
<keyword evidence="7 8" id="KW-0472">Membrane</keyword>
<reference evidence="9" key="1">
    <citation type="submission" date="2016-10" db="EMBL/GenBank/DDBJ databases">
        <title>Sequence of Gallionella enrichment culture.</title>
        <authorList>
            <person name="Poehlein A."/>
            <person name="Muehling M."/>
            <person name="Daniel R."/>
        </authorList>
    </citation>
    <scope>NUCLEOTIDE SEQUENCE</scope>
</reference>
<keyword evidence="5" id="KW-0283">Flagellar rotation</keyword>
<dbReference type="InterPro" id="IPR005503">
    <property type="entry name" value="FliL"/>
</dbReference>
<organism evidence="9">
    <name type="scientific">mine drainage metagenome</name>
    <dbReference type="NCBI Taxonomy" id="410659"/>
    <lineage>
        <taxon>unclassified sequences</taxon>
        <taxon>metagenomes</taxon>
        <taxon>ecological metagenomes</taxon>
    </lineage>
</organism>
<evidence type="ECO:0000256" key="3">
    <source>
        <dbReference type="ARBA" id="ARBA00022500"/>
    </source>
</evidence>
<keyword evidence="4 8" id="KW-0812">Transmembrane</keyword>
<feature type="transmembrane region" description="Helical" evidence="8">
    <location>
        <begin position="24"/>
        <end position="44"/>
    </location>
</feature>
<dbReference type="PANTHER" id="PTHR35091:SF2">
    <property type="entry name" value="FLAGELLAR PROTEIN FLIL"/>
    <property type="match status" value="1"/>
</dbReference>
<evidence type="ECO:0000256" key="2">
    <source>
        <dbReference type="ARBA" id="ARBA00022475"/>
    </source>
</evidence>
<evidence type="ECO:0000256" key="4">
    <source>
        <dbReference type="ARBA" id="ARBA00022692"/>
    </source>
</evidence>
<evidence type="ECO:0000256" key="8">
    <source>
        <dbReference type="SAM" id="Phobius"/>
    </source>
</evidence>
<dbReference type="AlphaFoldDB" id="A0A1J5RN09"/>
<dbReference type="GO" id="GO:0006935">
    <property type="term" value="P:chemotaxis"/>
    <property type="evidence" value="ECO:0007669"/>
    <property type="project" value="UniProtKB-KW"/>
</dbReference>
<dbReference type="GO" id="GO:0009425">
    <property type="term" value="C:bacterial-type flagellum basal body"/>
    <property type="evidence" value="ECO:0007669"/>
    <property type="project" value="InterPro"/>
</dbReference>
<proteinExistence type="predicted"/>
<keyword evidence="9" id="KW-0966">Cell projection</keyword>
<keyword evidence="9" id="KW-0282">Flagellum</keyword>
<comment type="subcellular location">
    <subcellularLocation>
        <location evidence="1">Cell membrane</location>
        <topology evidence="1">Single-pass membrane protein</topology>
    </subcellularLocation>
</comment>
<dbReference type="PANTHER" id="PTHR35091">
    <property type="entry name" value="FLAGELLAR PROTEIN FLIL"/>
    <property type="match status" value="1"/>
</dbReference>
<evidence type="ECO:0000256" key="5">
    <source>
        <dbReference type="ARBA" id="ARBA00022779"/>
    </source>
</evidence>